<gene>
    <name evidence="2" type="ORF">HDC16915</name>
</gene>
<evidence type="ECO:0000256" key="1">
    <source>
        <dbReference type="SAM" id="MobiDB-lite"/>
    </source>
</evidence>
<sequence length="109" mass="12567">LSLSAVPMTQFLWLHPLHWATVHRPPSTIHHPSAVHHSHWHPSQQGPQIQILRSFSRPPCRLVNYRQMAWELRARYNVNKPSIAAKVQENGRGKCGERAKQRSGERENG</sequence>
<proteinExistence type="predicted"/>
<dbReference type="EMBL" id="BK002966">
    <property type="protein sequence ID" value="DAA03166.1"/>
    <property type="molecule type" value="Genomic_DNA"/>
</dbReference>
<accession>Q6IIV0</accession>
<evidence type="ECO:0000313" key="2">
    <source>
        <dbReference type="EMBL" id="DAA03166.1"/>
    </source>
</evidence>
<dbReference type="AlphaFoldDB" id="Q6IIV0"/>
<name>Q6IIV0_DROME</name>
<reference evidence="2" key="1">
    <citation type="journal article" date="2003" name="Genome Biol.">
        <title>An integrated gene annotation and transcriptional profiling approach towards the full gene content of the Drosophila genome.</title>
        <authorList>
            <person name="Hild M."/>
            <person name="Beckmann B."/>
            <person name="Haas S.A."/>
            <person name="Koch B."/>
            <person name="Solovyev V."/>
            <person name="Busold C."/>
            <person name="Fellenberg K."/>
            <person name="Boutros M."/>
            <person name="Vingron M."/>
            <person name="Sauer F."/>
            <person name="Hoheisel J.D."/>
            <person name="Paro R."/>
        </authorList>
    </citation>
    <scope>NUCLEOTIDE SEQUENCE</scope>
</reference>
<feature type="region of interest" description="Disordered" evidence="1">
    <location>
        <begin position="87"/>
        <end position="109"/>
    </location>
</feature>
<feature type="compositionally biased region" description="Basic and acidic residues" evidence="1">
    <location>
        <begin position="89"/>
        <end position="109"/>
    </location>
</feature>
<protein>
    <submittedName>
        <fullName evidence="2">HDC16915</fullName>
    </submittedName>
</protein>
<feature type="non-terminal residue" evidence="2">
    <location>
        <position position="1"/>
    </location>
</feature>
<organism evidence="2">
    <name type="scientific">Drosophila melanogaster</name>
    <name type="common">Fruit fly</name>
    <dbReference type="NCBI Taxonomy" id="7227"/>
    <lineage>
        <taxon>Eukaryota</taxon>
        <taxon>Metazoa</taxon>
        <taxon>Ecdysozoa</taxon>
        <taxon>Arthropoda</taxon>
        <taxon>Hexapoda</taxon>
        <taxon>Insecta</taxon>
        <taxon>Pterygota</taxon>
        <taxon>Neoptera</taxon>
        <taxon>Endopterygota</taxon>
        <taxon>Diptera</taxon>
        <taxon>Brachycera</taxon>
        <taxon>Muscomorpha</taxon>
        <taxon>Ephydroidea</taxon>
        <taxon>Drosophilidae</taxon>
        <taxon>Drosophila</taxon>
        <taxon>Sophophora</taxon>
    </lineage>
</organism>